<accession>A0ABR6C8A6</accession>
<dbReference type="InterPro" id="IPR001584">
    <property type="entry name" value="Integrase_cat-core"/>
</dbReference>
<evidence type="ECO:0000259" key="3">
    <source>
        <dbReference type="PROSITE" id="PS50994"/>
    </source>
</evidence>
<dbReference type="PROSITE" id="PS50994">
    <property type="entry name" value="INTEGRASE"/>
    <property type="match status" value="1"/>
</dbReference>
<reference evidence="4 5" key="1">
    <citation type="submission" date="2020-08" db="EMBL/GenBank/DDBJ databases">
        <title>Genomic Encyclopedia of Type Strains, Phase IV (KMG-IV): sequencing the most valuable type-strain genomes for metagenomic binning, comparative biology and taxonomic classification.</title>
        <authorList>
            <person name="Goeker M."/>
        </authorList>
    </citation>
    <scope>NUCLEOTIDE SEQUENCE [LARGE SCALE GENOMIC DNA]</scope>
    <source>
        <strain evidence="4 5">DSM 17455</strain>
    </source>
</reference>
<dbReference type="SUPFAM" id="SSF46689">
    <property type="entry name" value="Homeodomain-like"/>
    <property type="match status" value="1"/>
</dbReference>
<gene>
    <name evidence="4" type="ORF">HNQ97_003249</name>
</gene>
<dbReference type="InterPro" id="IPR036397">
    <property type="entry name" value="RNaseH_sf"/>
</dbReference>
<feature type="domain" description="Integrase catalytic" evidence="3">
    <location>
        <begin position="193"/>
        <end position="397"/>
    </location>
</feature>
<dbReference type="SUPFAM" id="SSF53098">
    <property type="entry name" value="Ribonuclease H-like"/>
    <property type="match status" value="1"/>
</dbReference>
<dbReference type="InterPro" id="IPR009057">
    <property type="entry name" value="Homeodomain-like_sf"/>
</dbReference>
<dbReference type="Gene3D" id="3.30.420.10">
    <property type="entry name" value="Ribonuclease H-like superfamily/Ribonuclease H"/>
    <property type="match status" value="1"/>
</dbReference>
<keyword evidence="1" id="KW-0175">Coiled coil</keyword>
<dbReference type="Proteomes" id="UP000587524">
    <property type="component" value="Unassembled WGS sequence"/>
</dbReference>
<evidence type="ECO:0000256" key="1">
    <source>
        <dbReference type="SAM" id="Coils"/>
    </source>
</evidence>
<name>A0ABR6C8A6_9HYPH</name>
<protein>
    <submittedName>
        <fullName evidence="4">Transposase</fullName>
    </submittedName>
</protein>
<keyword evidence="5" id="KW-1185">Reference proteome</keyword>
<dbReference type="InterPro" id="IPR015378">
    <property type="entry name" value="Transposase-like_Mu_C"/>
</dbReference>
<evidence type="ECO:0000256" key="2">
    <source>
        <dbReference type="SAM" id="MobiDB-lite"/>
    </source>
</evidence>
<dbReference type="InterPro" id="IPR012337">
    <property type="entry name" value="RNaseH-like_sf"/>
</dbReference>
<dbReference type="EMBL" id="JACJHZ010000015">
    <property type="protein sequence ID" value="MBA9021243.1"/>
    <property type="molecule type" value="Genomic_DNA"/>
</dbReference>
<feature type="coiled-coil region" evidence="1">
    <location>
        <begin position="487"/>
        <end position="514"/>
    </location>
</feature>
<feature type="region of interest" description="Disordered" evidence="2">
    <location>
        <begin position="528"/>
        <end position="573"/>
    </location>
</feature>
<evidence type="ECO:0000313" key="5">
    <source>
        <dbReference type="Proteomes" id="UP000587524"/>
    </source>
</evidence>
<organism evidence="4 5">
    <name type="scientific">Aminobacter ciceronei</name>
    <dbReference type="NCBI Taxonomy" id="150723"/>
    <lineage>
        <taxon>Bacteria</taxon>
        <taxon>Pseudomonadati</taxon>
        <taxon>Pseudomonadota</taxon>
        <taxon>Alphaproteobacteria</taxon>
        <taxon>Hyphomicrobiales</taxon>
        <taxon>Phyllobacteriaceae</taxon>
        <taxon>Aminobacter</taxon>
    </lineage>
</organism>
<sequence length="573" mass="64967">MLFRFERYDGHEFSLTISLTAHLPNRLHSLISASAAASHSDEAWSTARRVARELDRILDGSGSRRTAIVRAAAELRLSTRQVYNLLARYRVDRTVTLLLPGGDRTRKKRLHQDIEEIIATTLREQWLVLECPPLAPVVAEIRARCEEAGLAPPSYLTVARRITALFSPEEIAKKRSANPKHLHRLKARPGYIHAAHPLDVCQIDHTPTDINFVEVVEGGGTFVGRAYLTIVTDVATRCILGFCLTLERPSELSVALCLAQAMCPKEEWLAARCIEHGWPMFGRPRSLVTDSAKEFKGNAFQRGCEDFGIRIRYRDRGRVHQGGVVERLLGKLNAVLATQPGSTGRSVADRDHYPAERRARLSFADLERCVALAVIDHNLQQNARTLKVPASEWDRQAHDLARFDDNAMRVLLAFMPGTERRISPQGVSMFALDYYSAWLGELVPQRDRLGKLELRYDPRDISHIYARDPETREFRSVERRDGMLVPMTLWEHEADRLQRRNANARTDVEKVTLRRRIAEIAGRTKPTKAELRNAVRKSHAADAPKPYHAMQPATPAPADHPVRPKRRLPIEDW</sequence>
<proteinExistence type="predicted"/>
<evidence type="ECO:0000313" key="4">
    <source>
        <dbReference type="EMBL" id="MBA9021243.1"/>
    </source>
</evidence>
<dbReference type="Pfam" id="PF09299">
    <property type="entry name" value="Mu-transpos_C"/>
    <property type="match status" value="1"/>
</dbReference>
<comment type="caution">
    <text evidence="4">The sequence shown here is derived from an EMBL/GenBank/DDBJ whole genome shotgun (WGS) entry which is preliminary data.</text>
</comment>